<dbReference type="InterPro" id="IPR002197">
    <property type="entry name" value="HTH_Fis"/>
</dbReference>
<gene>
    <name evidence="8" type="ORF">I6U48_07535</name>
</gene>
<evidence type="ECO:0000256" key="3">
    <source>
        <dbReference type="ARBA" id="ARBA00023015"/>
    </source>
</evidence>
<proteinExistence type="predicted"/>
<dbReference type="InterPro" id="IPR025662">
    <property type="entry name" value="Sigma_54_int_dom_ATP-bd_1"/>
</dbReference>
<dbReference type="Pfam" id="PF25601">
    <property type="entry name" value="AAA_lid_14"/>
    <property type="match status" value="1"/>
</dbReference>
<accession>A0A949TWJ3</accession>
<dbReference type="InterPro" id="IPR003593">
    <property type="entry name" value="AAA+_ATPase"/>
</dbReference>
<dbReference type="InterPro" id="IPR058031">
    <property type="entry name" value="AAA_lid_NorR"/>
</dbReference>
<dbReference type="CDD" id="cd00130">
    <property type="entry name" value="PAS"/>
    <property type="match status" value="1"/>
</dbReference>
<evidence type="ECO:0000259" key="7">
    <source>
        <dbReference type="PROSITE" id="PS50112"/>
    </source>
</evidence>
<evidence type="ECO:0000313" key="9">
    <source>
        <dbReference type="Proteomes" id="UP000694308"/>
    </source>
</evidence>
<dbReference type="PROSITE" id="PS00688">
    <property type="entry name" value="SIGMA54_INTERACT_3"/>
    <property type="match status" value="1"/>
</dbReference>
<dbReference type="GO" id="GO:0005524">
    <property type="term" value="F:ATP binding"/>
    <property type="evidence" value="ECO:0007669"/>
    <property type="project" value="UniProtKB-KW"/>
</dbReference>
<dbReference type="CDD" id="cd00009">
    <property type="entry name" value="AAA"/>
    <property type="match status" value="1"/>
</dbReference>
<dbReference type="InterPro" id="IPR025944">
    <property type="entry name" value="Sigma_54_int_dom_CS"/>
</dbReference>
<dbReference type="InterPro" id="IPR025943">
    <property type="entry name" value="Sigma_54_int_dom_ATP-bd_2"/>
</dbReference>
<dbReference type="PROSITE" id="PS00676">
    <property type="entry name" value="SIGMA54_INTERACT_2"/>
    <property type="match status" value="1"/>
</dbReference>
<dbReference type="PANTHER" id="PTHR32071:SF57">
    <property type="entry name" value="C4-DICARBOXYLATE TRANSPORT TRANSCRIPTIONAL REGULATORY PROTEIN DCTD"/>
    <property type="match status" value="1"/>
</dbReference>
<dbReference type="InterPro" id="IPR002078">
    <property type="entry name" value="Sigma_54_int"/>
</dbReference>
<keyword evidence="4" id="KW-0238">DNA-binding</keyword>
<evidence type="ECO:0000256" key="1">
    <source>
        <dbReference type="ARBA" id="ARBA00022741"/>
    </source>
</evidence>
<dbReference type="PROSITE" id="PS00675">
    <property type="entry name" value="SIGMA54_INTERACT_1"/>
    <property type="match status" value="1"/>
</dbReference>
<keyword evidence="9" id="KW-1185">Reference proteome</keyword>
<dbReference type="FunFam" id="3.40.50.300:FF:000006">
    <property type="entry name" value="DNA-binding transcriptional regulator NtrC"/>
    <property type="match status" value="1"/>
</dbReference>
<dbReference type="AlphaFoldDB" id="A0A949TWJ3"/>
<dbReference type="Pfam" id="PF02954">
    <property type="entry name" value="HTH_8"/>
    <property type="match status" value="1"/>
</dbReference>
<evidence type="ECO:0000313" key="8">
    <source>
        <dbReference type="EMBL" id="MBV7272770.1"/>
    </source>
</evidence>
<protein>
    <submittedName>
        <fullName evidence="8">Sigma 54-interacting transcriptional regulator</fullName>
    </submittedName>
</protein>
<dbReference type="EMBL" id="JAEEGC010000032">
    <property type="protein sequence ID" value="MBV7272770.1"/>
    <property type="molecule type" value="Genomic_DNA"/>
</dbReference>
<name>A0A949TWJ3_9CLOT</name>
<keyword evidence="5" id="KW-0804">Transcription</keyword>
<feature type="domain" description="Sigma-54 factor interaction" evidence="6">
    <location>
        <begin position="153"/>
        <end position="377"/>
    </location>
</feature>
<dbReference type="SMART" id="SM00382">
    <property type="entry name" value="AAA"/>
    <property type="match status" value="1"/>
</dbReference>
<dbReference type="RefSeq" id="WP_218319802.1">
    <property type="nucleotide sequence ID" value="NZ_JAEEGC010000032.1"/>
</dbReference>
<dbReference type="GO" id="GO:0006355">
    <property type="term" value="P:regulation of DNA-templated transcription"/>
    <property type="evidence" value="ECO:0007669"/>
    <property type="project" value="InterPro"/>
</dbReference>
<evidence type="ECO:0000259" key="6">
    <source>
        <dbReference type="PROSITE" id="PS50045"/>
    </source>
</evidence>
<feature type="domain" description="PAS" evidence="7">
    <location>
        <begin position="13"/>
        <end position="58"/>
    </location>
</feature>
<keyword evidence="3" id="KW-0805">Transcription regulation</keyword>
<dbReference type="PANTHER" id="PTHR32071">
    <property type="entry name" value="TRANSCRIPTIONAL REGULATORY PROTEIN"/>
    <property type="match status" value="1"/>
</dbReference>
<keyword evidence="1" id="KW-0547">Nucleotide-binding</keyword>
<reference evidence="8" key="1">
    <citation type="submission" date="2020-12" db="EMBL/GenBank/DDBJ databases">
        <title>Clostridium thailandense sp. nov., a novel acetogenic bacterium isolated from peat land soil in Thailand.</title>
        <authorList>
            <person name="Chaikitkaew S."/>
            <person name="Birkeland N.K."/>
        </authorList>
    </citation>
    <scope>NUCLEOTIDE SEQUENCE</scope>
    <source>
        <strain evidence="8">PL3</strain>
    </source>
</reference>
<organism evidence="8 9">
    <name type="scientific">Clostridium thailandense</name>
    <dbReference type="NCBI Taxonomy" id="2794346"/>
    <lineage>
        <taxon>Bacteria</taxon>
        <taxon>Bacillati</taxon>
        <taxon>Bacillota</taxon>
        <taxon>Clostridia</taxon>
        <taxon>Eubacteriales</taxon>
        <taxon>Clostridiaceae</taxon>
        <taxon>Clostridium</taxon>
    </lineage>
</organism>
<evidence type="ECO:0000256" key="2">
    <source>
        <dbReference type="ARBA" id="ARBA00022840"/>
    </source>
</evidence>
<dbReference type="Pfam" id="PF13426">
    <property type="entry name" value="PAS_9"/>
    <property type="match status" value="1"/>
</dbReference>
<evidence type="ECO:0000256" key="4">
    <source>
        <dbReference type="ARBA" id="ARBA00023125"/>
    </source>
</evidence>
<dbReference type="Pfam" id="PF00158">
    <property type="entry name" value="Sigma54_activat"/>
    <property type="match status" value="1"/>
</dbReference>
<dbReference type="PROSITE" id="PS50112">
    <property type="entry name" value="PAS"/>
    <property type="match status" value="1"/>
</dbReference>
<dbReference type="Proteomes" id="UP000694308">
    <property type="component" value="Unassembled WGS sequence"/>
</dbReference>
<dbReference type="InterPro" id="IPR000014">
    <property type="entry name" value="PAS"/>
</dbReference>
<dbReference type="PROSITE" id="PS50045">
    <property type="entry name" value="SIGMA54_INTERACT_4"/>
    <property type="match status" value="1"/>
</dbReference>
<keyword evidence="2" id="KW-0067">ATP-binding</keyword>
<dbReference type="GO" id="GO:0043565">
    <property type="term" value="F:sequence-specific DNA binding"/>
    <property type="evidence" value="ECO:0007669"/>
    <property type="project" value="InterPro"/>
</dbReference>
<comment type="caution">
    <text evidence="8">The sequence shown here is derived from an EMBL/GenBank/DDBJ whole genome shotgun (WGS) entry which is preliminary data.</text>
</comment>
<sequence length="475" mass="53607">MYFDFTLEEINTRNGILDKLLDTAFDAAVIIDENGHFIHCSRGSLELTNLKREEVIGQHYSCIDAKSPFESVLNTGKHQTGVMVVINGRKCMTNLFPIISDGKVIGVIGVVLFRNLNNLKNILANMTKSTESQFKDIYDVLARVDSNYTFNDYIGKSSVVKNMLEECRMASKTLYPVLIIGETGTGKEILASGFHSENMKAVTPFVKINCTAIPDDLLESELFGYEKGAFTGAVAAKKGKFELAAGGTVLLDEIGDMNLRLQSKLLRVLEEKEYERIGGNKLLPLNARIIASTNRNLKELCGQGKFRQDLYYRLNTIEIKVPPLRARKEDIPILVKHFIDKGQLNISFSDESLETLYQYNWPGNVRELRNVVNRLSVNYNNKQVSPDNILRIIEPDLNLYHHNSDSTFPQNKLNQMAIGSSFEAHEKQLIINTLENCSYNISSAAKELKICRSTLYNKIKRYGITLDKAVKVREN</sequence>
<evidence type="ECO:0000256" key="5">
    <source>
        <dbReference type="ARBA" id="ARBA00023163"/>
    </source>
</evidence>